<evidence type="ECO:0000259" key="2">
    <source>
        <dbReference type="Pfam" id="PF05267"/>
    </source>
</evidence>
<evidence type="ECO:0000313" key="3">
    <source>
        <dbReference type="Proteomes" id="UP000504633"/>
    </source>
</evidence>
<dbReference type="OrthoDB" id="7859325at2759"/>
<sequence length="208" mass="22780">MSSTGCLLVLLGLAVMAAAKLEIPKIPKIERLQHQTEVLTAQNPSNGPYCFPYYKSALDSIANQYELQYNSCITQYENQVAVENANWQQPREQLADKGNSCCNRIANCASIVSSVQAFECYAEVGTDESKTMYGLSANATAVKTAMEGQYQKLSSAKTVCINNAERTYVESTTSTYEALNSCLSGRTTGLPSTPVYEDTTEEWTTSKI</sequence>
<feature type="chain" id="PRO_5026870945" evidence="1">
    <location>
        <begin position="20"/>
        <end position="208"/>
    </location>
</feature>
<proteinExistence type="predicted"/>
<evidence type="ECO:0000256" key="1">
    <source>
        <dbReference type="SAM" id="SignalP"/>
    </source>
</evidence>
<accession>A0A6J1MFA5</accession>
<dbReference type="InterPro" id="IPR007931">
    <property type="entry name" value="TsetseEP"/>
</dbReference>
<protein>
    <submittedName>
        <fullName evidence="4">Uncharacterized protein LOC111604275</fullName>
    </submittedName>
</protein>
<feature type="domain" description="Protein TsetseEP" evidence="2">
    <location>
        <begin position="49"/>
        <end position="166"/>
    </location>
</feature>
<dbReference type="Proteomes" id="UP000504633">
    <property type="component" value="Unplaced"/>
</dbReference>
<name>A0A6J1MFA5_DROHY</name>
<dbReference type="Pfam" id="PF05267">
    <property type="entry name" value="DUF725"/>
    <property type="match status" value="1"/>
</dbReference>
<evidence type="ECO:0000313" key="4">
    <source>
        <dbReference type="RefSeq" id="XP_023178043.2"/>
    </source>
</evidence>
<dbReference type="GeneID" id="111604275"/>
<gene>
    <name evidence="4" type="primary">LOC111604275</name>
</gene>
<feature type="signal peptide" evidence="1">
    <location>
        <begin position="1"/>
        <end position="19"/>
    </location>
</feature>
<dbReference type="AlphaFoldDB" id="A0A6J1MFA5"/>
<organism evidence="3 4">
    <name type="scientific">Drosophila hydei</name>
    <name type="common">Fruit fly</name>
    <dbReference type="NCBI Taxonomy" id="7224"/>
    <lineage>
        <taxon>Eukaryota</taxon>
        <taxon>Metazoa</taxon>
        <taxon>Ecdysozoa</taxon>
        <taxon>Arthropoda</taxon>
        <taxon>Hexapoda</taxon>
        <taxon>Insecta</taxon>
        <taxon>Pterygota</taxon>
        <taxon>Neoptera</taxon>
        <taxon>Endopterygota</taxon>
        <taxon>Diptera</taxon>
        <taxon>Brachycera</taxon>
        <taxon>Muscomorpha</taxon>
        <taxon>Ephydroidea</taxon>
        <taxon>Drosophilidae</taxon>
        <taxon>Drosophila</taxon>
    </lineage>
</organism>
<keyword evidence="3" id="KW-1185">Reference proteome</keyword>
<reference evidence="4" key="1">
    <citation type="submission" date="2025-08" db="UniProtKB">
        <authorList>
            <consortium name="RefSeq"/>
        </authorList>
    </citation>
    <scope>IDENTIFICATION</scope>
    <source>
        <strain evidence="4">15085-1641.00</strain>
        <tissue evidence="4">Whole body</tissue>
    </source>
</reference>
<keyword evidence="1" id="KW-0732">Signal</keyword>
<dbReference type="RefSeq" id="XP_023178043.2">
    <property type="nucleotide sequence ID" value="XM_023322275.2"/>
</dbReference>
<dbReference type="KEGG" id="dhe:111604275"/>
<dbReference type="OMA" id="LAFECFA"/>